<evidence type="ECO:0000313" key="11">
    <source>
        <dbReference type="Proteomes" id="UP001328107"/>
    </source>
</evidence>
<feature type="non-terminal residue" evidence="10">
    <location>
        <position position="237"/>
    </location>
</feature>
<evidence type="ECO:0000313" key="10">
    <source>
        <dbReference type="EMBL" id="GMR33136.1"/>
    </source>
</evidence>
<evidence type="ECO:0000256" key="6">
    <source>
        <dbReference type="SAM" id="Coils"/>
    </source>
</evidence>
<dbReference type="PROSITE" id="PS50178">
    <property type="entry name" value="ZF_FYVE"/>
    <property type="match status" value="1"/>
</dbReference>
<keyword evidence="3 5" id="KW-0863">Zinc-finger</keyword>
<gene>
    <name evidence="10" type="ORF">PMAYCL1PPCAC_03331</name>
</gene>
<feature type="domain" description="FYVE-type" evidence="8">
    <location>
        <begin position="64"/>
        <end position="119"/>
    </location>
</feature>
<dbReference type="PROSITE" id="PS50916">
    <property type="entry name" value="RABBD"/>
    <property type="match status" value="1"/>
</dbReference>
<dbReference type="Gene3D" id="3.30.40.10">
    <property type="entry name" value="Zinc/RING finger domain, C3HC4 (zinc finger)"/>
    <property type="match status" value="1"/>
</dbReference>
<reference evidence="11" key="1">
    <citation type="submission" date="2022-10" db="EMBL/GenBank/DDBJ databases">
        <title>Genome assembly of Pristionchus species.</title>
        <authorList>
            <person name="Yoshida K."/>
            <person name="Sommer R.J."/>
        </authorList>
    </citation>
    <scope>NUCLEOTIDE SEQUENCE [LARGE SCALE GENOMIC DNA]</scope>
    <source>
        <strain evidence="11">RS5460</strain>
    </source>
</reference>
<dbReference type="GO" id="GO:0042734">
    <property type="term" value="C:presynaptic membrane"/>
    <property type="evidence" value="ECO:0007669"/>
    <property type="project" value="TreeGrafter"/>
</dbReference>
<evidence type="ECO:0000259" key="8">
    <source>
        <dbReference type="PROSITE" id="PS50178"/>
    </source>
</evidence>
<dbReference type="InterPro" id="IPR054386">
    <property type="entry name" value="RIM_Znf"/>
</dbReference>
<evidence type="ECO:0000256" key="1">
    <source>
        <dbReference type="ARBA" id="ARBA00022723"/>
    </source>
</evidence>
<dbReference type="GO" id="GO:0048788">
    <property type="term" value="C:cytoskeleton of presynaptic active zone"/>
    <property type="evidence" value="ECO:0007669"/>
    <property type="project" value="TreeGrafter"/>
</dbReference>
<dbReference type="GO" id="GO:0006886">
    <property type="term" value="P:intracellular protein transport"/>
    <property type="evidence" value="ECO:0007669"/>
    <property type="project" value="InterPro"/>
</dbReference>
<name>A0AAN4Z3B0_9BILA</name>
<dbReference type="PANTHER" id="PTHR12157:SF21">
    <property type="entry name" value="RAB3 INTERACTING MOLECULE, ISOFORM F"/>
    <property type="match status" value="1"/>
</dbReference>
<dbReference type="GO" id="GO:0050806">
    <property type="term" value="P:positive regulation of synaptic transmission"/>
    <property type="evidence" value="ECO:0007669"/>
    <property type="project" value="TreeGrafter"/>
</dbReference>
<dbReference type="InterPro" id="IPR011011">
    <property type="entry name" value="Znf_FYVE_PHD"/>
</dbReference>
<dbReference type="EMBL" id="BTRK01000001">
    <property type="protein sequence ID" value="GMR33136.1"/>
    <property type="molecule type" value="Genomic_DNA"/>
</dbReference>
<accession>A0AAN4Z3B0</accession>
<sequence length="237" mass="26469">MADCMPDLSHLSAEERAIIEEVFQRQKQEEATEKQLEQKADKELDDIEKQINDRKQTAARLVGTQDDAICQICQVTKFADGIGHKCFYCQLRSCARCGGRTQSKGKPIWACSMCQKKQSILAKTGKWFKDDTKLTDSPMEGPTPSTSSINIAASNGPMDASPKLSSTFGPGQQPMQHQLQTPSPMMQQQPGMMPQMQHVQQQQQPSPMHPGAMGMQQGPRQQQQPLQNNSQHMQQVQ</sequence>
<evidence type="ECO:0000256" key="7">
    <source>
        <dbReference type="SAM" id="MobiDB-lite"/>
    </source>
</evidence>
<feature type="coiled-coil region" evidence="6">
    <location>
        <begin position="19"/>
        <end position="57"/>
    </location>
</feature>
<dbReference type="Pfam" id="PF22601">
    <property type="entry name" value="RIM2a_ZnF"/>
    <property type="match status" value="1"/>
</dbReference>
<feature type="compositionally biased region" description="Polar residues" evidence="7">
    <location>
        <begin position="143"/>
        <end position="153"/>
    </location>
</feature>
<evidence type="ECO:0000256" key="3">
    <source>
        <dbReference type="ARBA" id="ARBA00022771"/>
    </source>
</evidence>
<keyword evidence="4" id="KW-0862">Zinc</keyword>
<feature type="compositionally biased region" description="Polar residues" evidence="7">
    <location>
        <begin position="163"/>
        <end position="181"/>
    </location>
</feature>
<dbReference type="GO" id="GO:0048791">
    <property type="term" value="P:calcium ion-regulated exocytosis of neurotransmitter"/>
    <property type="evidence" value="ECO:0007669"/>
    <property type="project" value="TreeGrafter"/>
</dbReference>
<keyword evidence="11" id="KW-1185">Reference proteome</keyword>
<evidence type="ECO:0000256" key="2">
    <source>
        <dbReference type="ARBA" id="ARBA00022737"/>
    </source>
</evidence>
<dbReference type="GO" id="GO:0008270">
    <property type="term" value="F:zinc ion binding"/>
    <property type="evidence" value="ECO:0007669"/>
    <property type="project" value="UniProtKB-KW"/>
</dbReference>
<keyword evidence="1" id="KW-0479">Metal-binding</keyword>
<dbReference type="InterPro" id="IPR017455">
    <property type="entry name" value="Znf_FYVE-rel"/>
</dbReference>
<dbReference type="InterPro" id="IPR010911">
    <property type="entry name" value="Rab_BD"/>
</dbReference>
<protein>
    <submittedName>
        <fullName evidence="10">Uncharacterized protein</fullName>
    </submittedName>
</protein>
<dbReference type="GO" id="GO:0044325">
    <property type="term" value="F:transmembrane transporter binding"/>
    <property type="evidence" value="ECO:0007669"/>
    <property type="project" value="TreeGrafter"/>
</dbReference>
<dbReference type="GO" id="GO:0042391">
    <property type="term" value="P:regulation of membrane potential"/>
    <property type="evidence" value="ECO:0007669"/>
    <property type="project" value="TreeGrafter"/>
</dbReference>
<dbReference type="GO" id="GO:0048167">
    <property type="term" value="P:regulation of synaptic plasticity"/>
    <property type="evidence" value="ECO:0007669"/>
    <property type="project" value="TreeGrafter"/>
</dbReference>
<dbReference type="InterPro" id="IPR013083">
    <property type="entry name" value="Znf_RING/FYVE/PHD"/>
</dbReference>
<comment type="caution">
    <text evidence="10">The sequence shown here is derived from an EMBL/GenBank/DDBJ whole genome shotgun (WGS) entry which is preliminary data.</text>
</comment>
<dbReference type="PANTHER" id="PTHR12157">
    <property type="entry name" value="REGULATING SYNAPTIC MEMBRANE EXOCYTOSIS PROTEIN"/>
    <property type="match status" value="1"/>
</dbReference>
<organism evidence="10 11">
    <name type="scientific">Pristionchus mayeri</name>
    <dbReference type="NCBI Taxonomy" id="1317129"/>
    <lineage>
        <taxon>Eukaryota</taxon>
        <taxon>Metazoa</taxon>
        <taxon>Ecdysozoa</taxon>
        <taxon>Nematoda</taxon>
        <taxon>Chromadorea</taxon>
        <taxon>Rhabditida</taxon>
        <taxon>Rhabditina</taxon>
        <taxon>Diplogasteromorpha</taxon>
        <taxon>Diplogasteroidea</taxon>
        <taxon>Neodiplogasteridae</taxon>
        <taxon>Pristionchus</taxon>
    </lineage>
</organism>
<proteinExistence type="predicted"/>
<dbReference type="AlphaFoldDB" id="A0AAN4Z3B0"/>
<dbReference type="InterPro" id="IPR039032">
    <property type="entry name" value="Rim-like"/>
</dbReference>
<evidence type="ECO:0000256" key="4">
    <source>
        <dbReference type="ARBA" id="ARBA00022833"/>
    </source>
</evidence>
<feature type="domain" description="RabBD" evidence="9">
    <location>
        <begin position="5"/>
        <end position="131"/>
    </location>
</feature>
<dbReference type="SUPFAM" id="SSF57903">
    <property type="entry name" value="FYVE/PHD zinc finger"/>
    <property type="match status" value="1"/>
</dbReference>
<evidence type="ECO:0000259" key="9">
    <source>
        <dbReference type="PROSITE" id="PS50916"/>
    </source>
</evidence>
<dbReference type="GO" id="GO:0031267">
    <property type="term" value="F:small GTPase binding"/>
    <property type="evidence" value="ECO:0007669"/>
    <property type="project" value="InterPro"/>
</dbReference>
<dbReference type="FunFam" id="3.30.40.10:FF:000780">
    <property type="entry name" value="Rab-3-interacting molecule unc-10"/>
    <property type="match status" value="1"/>
</dbReference>
<feature type="region of interest" description="Disordered" evidence="7">
    <location>
        <begin position="133"/>
        <end position="237"/>
    </location>
</feature>
<evidence type="ECO:0000256" key="5">
    <source>
        <dbReference type="PROSITE-ProRule" id="PRU00091"/>
    </source>
</evidence>
<feature type="compositionally biased region" description="Low complexity" evidence="7">
    <location>
        <begin position="182"/>
        <end position="237"/>
    </location>
</feature>
<dbReference type="Proteomes" id="UP001328107">
    <property type="component" value="Unassembled WGS sequence"/>
</dbReference>
<keyword evidence="2" id="KW-0677">Repeat</keyword>
<keyword evidence="6" id="KW-0175">Coiled coil</keyword>